<dbReference type="InParanoid" id="T0R648"/>
<keyword evidence="1" id="KW-0812">Transmembrane</keyword>
<evidence type="ECO:0000313" key="3">
    <source>
        <dbReference type="Proteomes" id="UP000030762"/>
    </source>
</evidence>
<feature type="transmembrane region" description="Helical" evidence="1">
    <location>
        <begin position="129"/>
        <end position="149"/>
    </location>
</feature>
<gene>
    <name evidence="2" type="ORF">SDRG_00147</name>
</gene>
<dbReference type="RefSeq" id="XP_008603834.1">
    <property type="nucleotide sequence ID" value="XM_008605612.1"/>
</dbReference>
<feature type="transmembrane region" description="Helical" evidence="1">
    <location>
        <begin position="90"/>
        <end position="109"/>
    </location>
</feature>
<dbReference type="GeneID" id="19940874"/>
<name>T0R648_SAPDV</name>
<dbReference type="OMA" id="MCIILDE"/>
<dbReference type="VEuPathDB" id="FungiDB:SDRG_00147"/>
<dbReference type="EMBL" id="JH767132">
    <property type="protein sequence ID" value="EQC42411.1"/>
    <property type="molecule type" value="Genomic_DNA"/>
</dbReference>
<reference evidence="2 3" key="1">
    <citation type="submission" date="2012-04" db="EMBL/GenBank/DDBJ databases">
        <title>The Genome Sequence of Saprolegnia declina VS20.</title>
        <authorList>
            <consortium name="The Broad Institute Genome Sequencing Platform"/>
            <person name="Russ C."/>
            <person name="Nusbaum C."/>
            <person name="Tyler B."/>
            <person name="van West P."/>
            <person name="Dieguez-Uribeondo J."/>
            <person name="de Bruijn I."/>
            <person name="Tripathy S."/>
            <person name="Jiang R."/>
            <person name="Young S.K."/>
            <person name="Zeng Q."/>
            <person name="Gargeya S."/>
            <person name="Fitzgerald M."/>
            <person name="Haas B."/>
            <person name="Abouelleil A."/>
            <person name="Alvarado L."/>
            <person name="Arachchi H.M."/>
            <person name="Berlin A."/>
            <person name="Chapman S.B."/>
            <person name="Goldberg J."/>
            <person name="Griggs A."/>
            <person name="Gujja S."/>
            <person name="Hansen M."/>
            <person name="Howarth C."/>
            <person name="Imamovic A."/>
            <person name="Larimer J."/>
            <person name="McCowen C."/>
            <person name="Montmayeur A."/>
            <person name="Murphy C."/>
            <person name="Neiman D."/>
            <person name="Pearson M."/>
            <person name="Priest M."/>
            <person name="Roberts A."/>
            <person name="Saif S."/>
            <person name="Shea T."/>
            <person name="Sisk P."/>
            <person name="Sykes S."/>
            <person name="Wortman J."/>
            <person name="Nusbaum C."/>
            <person name="Birren B."/>
        </authorList>
    </citation>
    <scope>NUCLEOTIDE SEQUENCE [LARGE SCALE GENOMIC DNA]</scope>
    <source>
        <strain evidence="2 3">VS20</strain>
    </source>
</reference>
<organism evidence="2 3">
    <name type="scientific">Saprolegnia diclina (strain VS20)</name>
    <dbReference type="NCBI Taxonomy" id="1156394"/>
    <lineage>
        <taxon>Eukaryota</taxon>
        <taxon>Sar</taxon>
        <taxon>Stramenopiles</taxon>
        <taxon>Oomycota</taxon>
        <taxon>Saprolegniomycetes</taxon>
        <taxon>Saprolegniales</taxon>
        <taxon>Saprolegniaceae</taxon>
        <taxon>Saprolegnia</taxon>
    </lineage>
</organism>
<keyword evidence="3" id="KW-1185">Reference proteome</keyword>
<feature type="transmembrane region" description="Helical" evidence="1">
    <location>
        <begin position="65"/>
        <end position="84"/>
    </location>
</feature>
<dbReference type="AlphaFoldDB" id="T0R648"/>
<dbReference type="OrthoDB" id="71953at2759"/>
<accession>T0R648</accession>
<evidence type="ECO:0000256" key="1">
    <source>
        <dbReference type="SAM" id="Phobius"/>
    </source>
</evidence>
<keyword evidence="1" id="KW-1133">Transmembrane helix</keyword>
<sequence length="247" mass="27277">MLQGPSGRRCSHLAARDDTKSFWMKKCVEISNIVFYAEGVFFAACSEHHKPTTGAASMCIILDECVMLMVLALQALTVLPSIAVSRETGIAMLALYLTSAFVSIGFAFLYTLRNCCSCVNHLQRHGAKLFYLLHLGLIAFSIATISTFMKPYFAKTEFRTYCESHGLDDNLSGTSCVLLEGYMVVAVMALTLEIGLSIYMLTLGRRIAKKQAIEYARLVREKSMEDAELPSVTRKHSTVKKGTSDVA</sequence>
<dbReference type="Proteomes" id="UP000030762">
    <property type="component" value="Unassembled WGS sequence"/>
</dbReference>
<proteinExistence type="predicted"/>
<protein>
    <submittedName>
        <fullName evidence="2">Uncharacterized protein</fullName>
    </submittedName>
</protein>
<keyword evidence="1" id="KW-0472">Membrane</keyword>
<evidence type="ECO:0000313" key="2">
    <source>
        <dbReference type="EMBL" id="EQC42411.1"/>
    </source>
</evidence>
<feature type="transmembrane region" description="Helical" evidence="1">
    <location>
        <begin position="181"/>
        <end position="201"/>
    </location>
</feature>